<sequence length="49" mass="5446">MVAVFAVGIAMIAFMPAVYELYYSQTLWDSAPAEALQVRDNIYATFLAL</sequence>
<protein>
    <submittedName>
        <fullName evidence="1">Uncharacterized protein</fullName>
    </submittedName>
</protein>
<accession>A0A382NHP6</accession>
<dbReference type="EMBL" id="UINC01100180">
    <property type="protein sequence ID" value="SVC60038.1"/>
    <property type="molecule type" value="Genomic_DNA"/>
</dbReference>
<gene>
    <name evidence="1" type="ORF">METZ01_LOCUS312892</name>
</gene>
<proteinExistence type="predicted"/>
<evidence type="ECO:0000313" key="1">
    <source>
        <dbReference type="EMBL" id="SVC60038.1"/>
    </source>
</evidence>
<organism evidence="1">
    <name type="scientific">marine metagenome</name>
    <dbReference type="NCBI Taxonomy" id="408172"/>
    <lineage>
        <taxon>unclassified sequences</taxon>
        <taxon>metagenomes</taxon>
        <taxon>ecological metagenomes</taxon>
    </lineage>
</organism>
<name>A0A382NHP6_9ZZZZ</name>
<dbReference type="AlphaFoldDB" id="A0A382NHP6"/>
<feature type="non-terminal residue" evidence="1">
    <location>
        <position position="49"/>
    </location>
</feature>
<reference evidence="1" key="1">
    <citation type="submission" date="2018-05" db="EMBL/GenBank/DDBJ databases">
        <authorList>
            <person name="Lanie J.A."/>
            <person name="Ng W.-L."/>
            <person name="Kazmierczak K.M."/>
            <person name="Andrzejewski T.M."/>
            <person name="Davidsen T.M."/>
            <person name="Wayne K.J."/>
            <person name="Tettelin H."/>
            <person name="Glass J.I."/>
            <person name="Rusch D."/>
            <person name="Podicherti R."/>
            <person name="Tsui H.-C.T."/>
            <person name="Winkler M.E."/>
        </authorList>
    </citation>
    <scope>NUCLEOTIDE SEQUENCE</scope>
</reference>